<dbReference type="Pfam" id="PF00616">
    <property type="entry name" value="RasGAP"/>
    <property type="match status" value="1"/>
</dbReference>
<dbReference type="Pfam" id="PF00307">
    <property type="entry name" value="CH"/>
    <property type="match status" value="1"/>
</dbReference>
<reference evidence="4 5" key="1">
    <citation type="journal article" date="2019" name="Nat. Ecol. Evol.">
        <title>Megaphylogeny resolves global patterns of mushroom evolution.</title>
        <authorList>
            <person name="Varga T."/>
            <person name="Krizsan K."/>
            <person name="Foldi C."/>
            <person name="Dima B."/>
            <person name="Sanchez-Garcia M."/>
            <person name="Sanchez-Ramirez S."/>
            <person name="Szollosi G.J."/>
            <person name="Szarkandi J.G."/>
            <person name="Papp V."/>
            <person name="Albert L."/>
            <person name="Andreopoulos W."/>
            <person name="Angelini C."/>
            <person name="Antonin V."/>
            <person name="Barry K.W."/>
            <person name="Bougher N.L."/>
            <person name="Buchanan P."/>
            <person name="Buyck B."/>
            <person name="Bense V."/>
            <person name="Catcheside P."/>
            <person name="Chovatia M."/>
            <person name="Cooper J."/>
            <person name="Damon W."/>
            <person name="Desjardin D."/>
            <person name="Finy P."/>
            <person name="Geml J."/>
            <person name="Haridas S."/>
            <person name="Hughes K."/>
            <person name="Justo A."/>
            <person name="Karasinski D."/>
            <person name="Kautmanova I."/>
            <person name="Kiss B."/>
            <person name="Kocsube S."/>
            <person name="Kotiranta H."/>
            <person name="LaButti K.M."/>
            <person name="Lechner B.E."/>
            <person name="Liimatainen K."/>
            <person name="Lipzen A."/>
            <person name="Lukacs Z."/>
            <person name="Mihaltcheva S."/>
            <person name="Morgado L.N."/>
            <person name="Niskanen T."/>
            <person name="Noordeloos M.E."/>
            <person name="Ohm R.A."/>
            <person name="Ortiz-Santana B."/>
            <person name="Ovrebo C."/>
            <person name="Racz N."/>
            <person name="Riley R."/>
            <person name="Savchenko A."/>
            <person name="Shiryaev A."/>
            <person name="Soop K."/>
            <person name="Spirin V."/>
            <person name="Szebenyi C."/>
            <person name="Tomsovsky M."/>
            <person name="Tulloss R.E."/>
            <person name="Uehling J."/>
            <person name="Grigoriev I.V."/>
            <person name="Vagvolgyi C."/>
            <person name="Papp T."/>
            <person name="Martin F.M."/>
            <person name="Miettinen O."/>
            <person name="Hibbett D.S."/>
            <person name="Nagy L.G."/>
        </authorList>
    </citation>
    <scope>NUCLEOTIDE SEQUENCE [LARGE SCALE GENOMIC DNA]</scope>
    <source>
        <strain evidence="4 5">FP101781</strain>
    </source>
</reference>
<dbReference type="InterPro" id="IPR008936">
    <property type="entry name" value="Rho_GTPase_activation_prot"/>
</dbReference>
<dbReference type="GO" id="GO:0110085">
    <property type="term" value="C:mitotic actomyosin contractile ring"/>
    <property type="evidence" value="ECO:0007669"/>
    <property type="project" value="TreeGrafter"/>
</dbReference>
<dbReference type="InterPro" id="IPR000048">
    <property type="entry name" value="IQ_motif_EF-hand-BS"/>
</dbReference>
<protein>
    <recommendedName>
        <fullName evidence="6">Ras GTPase-activating protein</fullName>
    </recommendedName>
</protein>
<dbReference type="SMART" id="SM00033">
    <property type="entry name" value="CH"/>
    <property type="match status" value="1"/>
</dbReference>
<feature type="compositionally biased region" description="Basic and acidic residues" evidence="1">
    <location>
        <begin position="151"/>
        <end position="165"/>
    </location>
</feature>
<dbReference type="PROSITE" id="PS50018">
    <property type="entry name" value="RAS_GTPASE_ACTIV_2"/>
    <property type="match status" value="1"/>
</dbReference>
<dbReference type="SUPFAM" id="SSF48350">
    <property type="entry name" value="GTPase activation domain, GAP"/>
    <property type="match status" value="1"/>
</dbReference>
<feature type="compositionally biased region" description="Low complexity" evidence="1">
    <location>
        <begin position="106"/>
        <end position="134"/>
    </location>
</feature>
<dbReference type="InterPro" id="IPR036872">
    <property type="entry name" value="CH_dom_sf"/>
</dbReference>
<accession>A0A4Y7T8C5</accession>
<evidence type="ECO:0000259" key="3">
    <source>
        <dbReference type="PROSITE" id="PS50021"/>
    </source>
</evidence>
<dbReference type="Gene3D" id="1.10.506.10">
    <property type="entry name" value="GTPase Activation - p120gap, domain 1"/>
    <property type="match status" value="1"/>
</dbReference>
<dbReference type="Gene3D" id="1.20.5.190">
    <property type="match status" value="1"/>
</dbReference>
<dbReference type="SMART" id="SM00323">
    <property type="entry name" value="RasGAP"/>
    <property type="match status" value="1"/>
</dbReference>
<feature type="domain" description="Ras-GAP" evidence="2">
    <location>
        <begin position="1285"/>
        <end position="1499"/>
    </location>
</feature>
<sequence>MLYVPFHRCDKESFAPIPRNDVNNLEGPTTIAWKHVTGPFWAPLLHNAGEKRRQEPSNLLLDRLFNAGRRGWNAQTPCRPTPPQALGRFPTGQFAYQTRLLERTSSINRSGSLSRNNSTSTGSLLSSNTGSSGNSPPPRRWASHRVSHSVDMIRGKWEERTRSETLDGDAGQVESPSPSKEAFKEPSAGVPSFNPSAPMTPTTTRSSIDAVRGKWEERTRDAALEANSPTREVFKSSPSPANTGSTLSSTSSGSDHAPSRARAHSDMQRTPTYLKRQTMPAPIIASPLSPNSTGIVVEVDSPTSATPSRIHLPSSSRSREFGAYTSSYGTRLKEIDAASGSKDNYLRASPSQTQPSSPLSFHDRSPNRDHPGAASQPNPSPTPIRRRPLSAHGYSSMSSSFSDRTSSTSSPSTPITPVSATSSSAVSSSVMNPAPYRSSYLANKTKKVDSYGESLGHANNKPSSKLGRHLPRIASGDAEEMWEESPVSPPLAREDLAGRRKKRLARLSEVAMNEARLQNGFPEQDLSSAAMPDNSAVAGLPGRLSLKAPTTVNPQPSQRLLGSNWADKQRHLIQAYEYLCHVGEAQQWIEGCLGEELGFGVVEMEESLRNGVVLAKLVRSFEGDRVVRRIYDAPKLDFRHSDNVNVFFNFVRKEGLPDPFIFELTDLYDKKNLPKVIYCIHALSHLLSRRGRAERIGNLLGRLEFSDDQLQTTQKGLKDAGIAMPNFGNVGRELAKEINEEPEVEVETEEERRDRLLLEHEASIVQVQARRTQKALHTRIKLSEKNIAKFQLSAKRRVTSQLQPWVVALQAVGRGVLVRRRWNAYLRRIDASSPQVVKIQAQIRGVLQRRRYAKLKGALQKMKFSFTKLQAAARAHVTRHERVELTKTFHRPQVSFSIVGLQAKARGNLLRKKFLKLLKALDRREGNFIALQAQCRGVLLRRRMRAQMAKLENATDIVISIQAAVRTYLARKRLLCLIRGLRKATPIIVAIQARARASLQRQEHKSINKALMHVHTSKSVQILQALARASLVRKKHEQMSKKLDLVTPDVVGVQATCRGYLLRQEYGAWRDHLHRSHHVATFLQALLRGVMQRRAYQSKLNYYKENISKVVKIQSLFRAKETREQYRQLTLGKNVTVGTIKNFVHLLDDSEADFQEEIKVERLRKRVVESIRENQHLETGIQNAKNFEDLVKAKRWHGADNAASHAARVSLLAAHGDPFSGSHLVDQETRRKLELYQQLFYLLQSKADYFSRLFTRVSSDSVPETKRQFVERVILTVFGYGQDHREDYLLLKLFQLAIRDYVSAAATIEDVTNGHPMYLNIAFPYLRPKQATYAREVFQAIIKDVIDAEDLDLEVNPRTIHRVRLDTEEMRTGVASRQPKDVSFREAIEDLETRPIYIRHLQTLRWWVEQFVALITQSTRRVPYGIRYLARETLIWLRAKFPDLPEEVYAQCIGRFIFSKYINPVILIPETFDVVSKTVDVQSRKNLARISEVLTQIASGAPFDDDSPNYVPLNEYVNRAIGQMSAWFLEVADVPDPETQYHAHEFLDITAQPKPIYVSPNEIYSLHSLLLQHQNHLAPQDDILRVILSELGGVPHLDNEELKDARDTAITLELTNRFAHVQDPHAEEKTLWVQAKRGVLAILRVQPANDLLQSLMKPVTEADELLWEDILEAEMEAELRQMPRRQPSQAAPDSAYRLEDIRSLKFAAVKALAIANLLELEKHGKITRDDNFQGILNAIAGDVRSKHRKRVQRQQEMESMSEALRQLAERKKYFHEQIDSYNKYVESAMSTMQRGKGKKRFVIPFTKQYFHMRELQRSGQTPQFGSFIYTAKYLYEKGILLSIDNYSPRQFDKLQITMSSNTAGVFTVVLASTMLTGVTSRIAKEDIKMENLLQAKYENRPSLSILGGKVKVNFELFLYQVNKKFYS</sequence>
<evidence type="ECO:0000313" key="5">
    <source>
        <dbReference type="Proteomes" id="UP000298030"/>
    </source>
</evidence>
<dbReference type="PROSITE" id="PS50096">
    <property type="entry name" value="IQ"/>
    <property type="match status" value="9"/>
</dbReference>
<dbReference type="SMART" id="SM00015">
    <property type="entry name" value="IQ"/>
    <property type="match status" value="11"/>
</dbReference>
<name>A0A4Y7T8C5_COPMI</name>
<dbReference type="PANTHER" id="PTHR14149">
    <property type="entry name" value="RAS GTPASE-ACTIVATING PROTEIN WITH IQ MOTIF"/>
    <property type="match status" value="1"/>
</dbReference>
<feature type="compositionally biased region" description="Basic and acidic residues" evidence="1">
    <location>
        <begin position="211"/>
        <end position="223"/>
    </location>
</feature>
<feature type="compositionally biased region" description="Low complexity" evidence="1">
    <location>
        <begin position="390"/>
        <end position="430"/>
    </location>
</feature>
<dbReference type="GO" id="GO:1903479">
    <property type="term" value="P:mitotic actomyosin contractile ring assembly actin filament organization"/>
    <property type="evidence" value="ECO:0007669"/>
    <property type="project" value="TreeGrafter"/>
</dbReference>
<dbReference type="GO" id="GO:0051015">
    <property type="term" value="F:actin filament binding"/>
    <property type="evidence" value="ECO:0007669"/>
    <property type="project" value="TreeGrafter"/>
</dbReference>
<dbReference type="InterPro" id="IPR001715">
    <property type="entry name" value="CH_dom"/>
</dbReference>
<feature type="compositionally biased region" description="Polar residues" evidence="1">
    <location>
        <begin position="193"/>
        <end position="207"/>
    </location>
</feature>
<dbReference type="SUPFAM" id="SSF143885">
    <property type="entry name" value="RGC domain-like"/>
    <property type="match status" value="1"/>
</dbReference>
<dbReference type="InterPro" id="IPR001936">
    <property type="entry name" value="RasGAP_dom"/>
</dbReference>
<evidence type="ECO:0000313" key="4">
    <source>
        <dbReference type="EMBL" id="TEB30251.1"/>
    </source>
</evidence>
<dbReference type="Proteomes" id="UP000298030">
    <property type="component" value="Unassembled WGS sequence"/>
</dbReference>
<feature type="compositionally biased region" description="Low complexity" evidence="1">
    <location>
        <begin position="243"/>
        <end position="254"/>
    </location>
</feature>
<dbReference type="STRING" id="71717.A0A4Y7T8C5"/>
<dbReference type="SUPFAM" id="SSF47576">
    <property type="entry name" value="Calponin-homology domain, CH-domain"/>
    <property type="match status" value="1"/>
</dbReference>
<dbReference type="GO" id="GO:0005096">
    <property type="term" value="F:GTPase activator activity"/>
    <property type="evidence" value="ECO:0007669"/>
    <property type="project" value="TreeGrafter"/>
</dbReference>
<feature type="compositionally biased region" description="Low complexity" evidence="1">
    <location>
        <begin position="349"/>
        <end position="360"/>
    </location>
</feature>
<dbReference type="InterPro" id="IPR000593">
    <property type="entry name" value="RasGAP_C"/>
</dbReference>
<keyword evidence="5" id="KW-1185">Reference proteome</keyword>
<dbReference type="Gene3D" id="1.10.418.10">
    <property type="entry name" value="Calponin-like domain"/>
    <property type="match status" value="1"/>
</dbReference>
<evidence type="ECO:0008006" key="6">
    <source>
        <dbReference type="Google" id="ProtNLM"/>
    </source>
</evidence>
<dbReference type="Pfam" id="PF03836">
    <property type="entry name" value="RasGAP_C"/>
    <property type="match status" value="1"/>
</dbReference>
<dbReference type="OrthoDB" id="775356at2759"/>
<dbReference type="PROSITE" id="PS50021">
    <property type="entry name" value="CH"/>
    <property type="match status" value="1"/>
</dbReference>
<comment type="caution">
    <text evidence="4">The sequence shown here is derived from an EMBL/GenBank/DDBJ whole genome shotgun (WGS) entry which is preliminary data.</text>
</comment>
<evidence type="ECO:0000256" key="1">
    <source>
        <dbReference type="SAM" id="MobiDB-lite"/>
    </source>
</evidence>
<feature type="region of interest" description="Disordered" evidence="1">
    <location>
        <begin position="340"/>
        <end position="436"/>
    </location>
</feature>
<dbReference type="Pfam" id="PF00612">
    <property type="entry name" value="IQ"/>
    <property type="match status" value="3"/>
</dbReference>
<organism evidence="4 5">
    <name type="scientific">Coprinellus micaceus</name>
    <name type="common">Glistening ink-cap mushroom</name>
    <name type="synonym">Coprinus micaceus</name>
    <dbReference type="NCBI Taxonomy" id="71717"/>
    <lineage>
        <taxon>Eukaryota</taxon>
        <taxon>Fungi</taxon>
        <taxon>Dikarya</taxon>
        <taxon>Basidiomycota</taxon>
        <taxon>Agaricomycotina</taxon>
        <taxon>Agaricomycetes</taxon>
        <taxon>Agaricomycetidae</taxon>
        <taxon>Agaricales</taxon>
        <taxon>Agaricineae</taxon>
        <taxon>Psathyrellaceae</taxon>
        <taxon>Coprinellus</taxon>
    </lineage>
</organism>
<dbReference type="GO" id="GO:0005516">
    <property type="term" value="F:calmodulin binding"/>
    <property type="evidence" value="ECO:0007669"/>
    <property type="project" value="TreeGrafter"/>
</dbReference>
<feature type="domain" description="Calponin-homology (CH)" evidence="3">
    <location>
        <begin position="579"/>
        <end position="687"/>
    </location>
</feature>
<dbReference type="PANTHER" id="PTHR14149:SF14">
    <property type="entry name" value="CALPONIN-HOMOLOGY (CH) DOMAIN-CONTAINING PROTEIN"/>
    <property type="match status" value="1"/>
</dbReference>
<dbReference type="EMBL" id="QPFP01000024">
    <property type="protein sequence ID" value="TEB30251.1"/>
    <property type="molecule type" value="Genomic_DNA"/>
</dbReference>
<dbReference type="CDD" id="cd21206">
    <property type="entry name" value="CH_IQGAP"/>
    <property type="match status" value="1"/>
</dbReference>
<feature type="compositionally biased region" description="Basic and acidic residues" evidence="1">
    <location>
        <begin position="361"/>
        <end position="371"/>
    </location>
</feature>
<proteinExistence type="predicted"/>
<evidence type="ECO:0000259" key="2">
    <source>
        <dbReference type="PROSITE" id="PS50018"/>
    </source>
</evidence>
<feature type="region of interest" description="Disordered" evidence="1">
    <location>
        <begin position="106"/>
        <end position="321"/>
    </location>
</feature>
<gene>
    <name evidence="4" type="ORF">FA13DRAFT_1764690</name>
</gene>